<keyword evidence="1" id="KW-0812">Transmembrane</keyword>
<evidence type="ECO:0000256" key="1">
    <source>
        <dbReference type="SAM" id="Phobius"/>
    </source>
</evidence>
<comment type="caution">
    <text evidence="2">The sequence shown here is derived from an EMBL/GenBank/DDBJ whole genome shotgun (WGS) entry which is preliminary data.</text>
</comment>
<reference evidence="2 3" key="1">
    <citation type="submission" date="2021-08" db="EMBL/GenBank/DDBJ databases">
        <title>Comparative Genomics Analysis of the Genus Qipengyuania Reveals Extensive Genetic Diversity and Metabolic Versatility, Including the Description of Fifteen Novel Species.</title>
        <authorList>
            <person name="Liu Y."/>
        </authorList>
    </citation>
    <scope>NUCLEOTIDE SEQUENCE [LARGE SCALE GENOMIC DNA]</scope>
    <source>
        <strain evidence="2 3">6D47A</strain>
    </source>
</reference>
<evidence type="ECO:0000313" key="2">
    <source>
        <dbReference type="EMBL" id="MBX7482828.1"/>
    </source>
</evidence>
<sequence length="53" mass="5312">MTLPFVSLAAQFADIGGPIGLGARLAEPSALTLVAVGLAGVLVGRFLMGRNSD</sequence>
<evidence type="ECO:0008006" key="4">
    <source>
        <dbReference type="Google" id="ProtNLM"/>
    </source>
</evidence>
<protein>
    <recommendedName>
        <fullName evidence="4">PEP-CTERM sorting domain-containing protein</fullName>
    </recommendedName>
</protein>
<keyword evidence="3" id="KW-1185">Reference proteome</keyword>
<evidence type="ECO:0000313" key="3">
    <source>
        <dbReference type="Proteomes" id="UP000755104"/>
    </source>
</evidence>
<organism evidence="2 3">
    <name type="scientific">Qipengyuania qiaonensis</name>
    <dbReference type="NCBI Taxonomy" id="2867240"/>
    <lineage>
        <taxon>Bacteria</taxon>
        <taxon>Pseudomonadati</taxon>
        <taxon>Pseudomonadota</taxon>
        <taxon>Alphaproteobacteria</taxon>
        <taxon>Sphingomonadales</taxon>
        <taxon>Erythrobacteraceae</taxon>
        <taxon>Qipengyuania</taxon>
    </lineage>
</organism>
<dbReference type="EMBL" id="JAIGNO010000005">
    <property type="protein sequence ID" value="MBX7482828.1"/>
    <property type="molecule type" value="Genomic_DNA"/>
</dbReference>
<name>A0ABS7J673_9SPHN</name>
<keyword evidence="1" id="KW-1133">Transmembrane helix</keyword>
<gene>
    <name evidence="2" type="ORF">K3174_09795</name>
</gene>
<proteinExistence type="predicted"/>
<dbReference type="Proteomes" id="UP000755104">
    <property type="component" value="Unassembled WGS sequence"/>
</dbReference>
<accession>A0ABS7J673</accession>
<keyword evidence="1" id="KW-0472">Membrane</keyword>
<dbReference type="RefSeq" id="WP_221558087.1">
    <property type="nucleotide sequence ID" value="NZ_JAIGNO010000005.1"/>
</dbReference>
<feature type="transmembrane region" description="Helical" evidence="1">
    <location>
        <begin position="30"/>
        <end position="48"/>
    </location>
</feature>